<evidence type="ECO:0000313" key="1">
    <source>
        <dbReference type="Ensembl" id="ENSANIP00000008851.1"/>
    </source>
</evidence>
<reference evidence="1" key="1">
    <citation type="submission" date="2025-08" db="UniProtKB">
        <authorList>
            <consortium name="Ensembl"/>
        </authorList>
    </citation>
    <scope>IDENTIFICATION</scope>
</reference>
<organism evidence="1 2">
    <name type="scientific">Accipiter nisus</name>
    <name type="common">Eurasian sparrowhawk</name>
    <dbReference type="NCBI Taxonomy" id="211598"/>
    <lineage>
        <taxon>Eukaryota</taxon>
        <taxon>Metazoa</taxon>
        <taxon>Chordata</taxon>
        <taxon>Craniata</taxon>
        <taxon>Vertebrata</taxon>
        <taxon>Euteleostomi</taxon>
        <taxon>Archelosauria</taxon>
        <taxon>Archosauria</taxon>
        <taxon>Dinosauria</taxon>
        <taxon>Saurischia</taxon>
        <taxon>Theropoda</taxon>
        <taxon>Coelurosauria</taxon>
        <taxon>Aves</taxon>
        <taxon>Neognathae</taxon>
        <taxon>Neoaves</taxon>
        <taxon>Telluraves</taxon>
        <taxon>Accipitrimorphae</taxon>
        <taxon>Accipitriformes</taxon>
        <taxon>Accipitridae</taxon>
        <taxon>Accipitrinae</taxon>
        <taxon>Accipiter</taxon>
    </lineage>
</organism>
<accession>A0A8B9MGC9</accession>
<dbReference type="Proteomes" id="UP000694541">
    <property type="component" value="Unplaced"/>
</dbReference>
<reference evidence="1" key="2">
    <citation type="submission" date="2025-09" db="UniProtKB">
        <authorList>
            <consortium name="Ensembl"/>
        </authorList>
    </citation>
    <scope>IDENTIFICATION</scope>
</reference>
<keyword evidence="2" id="KW-1185">Reference proteome</keyword>
<dbReference type="Ensembl" id="ENSANIT00000009155.1">
    <property type="protein sequence ID" value="ENSANIP00000008851.1"/>
    <property type="gene ID" value="ENSANIG00000005972.1"/>
</dbReference>
<dbReference type="AlphaFoldDB" id="A0A8B9MGC9"/>
<name>A0A8B9MGC9_9AVES</name>
<sequence length="54" mass="6172">MCSCRVCKGLLSKQDMVFKTHPKSLSAIWLPHDAMFSIEQWFSFSNTAATRCCE</sequence>
<proteinExistence type="predicted"/>
<evidence type="ECO:0000313" key="2">
    <source>
        <dbReference type="Proteomes" id="UP000694541"/>
    </source>
</evidence>
<protein>
    <submittedName>
        <fullName evidence="1">Uncharacterized protein</fullName>
    </submittedName>
</protein>